<dbReference type="EMBL" id="MFEN01000021">
    <property type="protein sequence ID" value="OGE84237.1"/>
    <property type="molecule type" value="Genomic_DNA"/>
</dbReference>
<protein>
    <submittedName>
        <fullName evidence="1">Uncharacterized protein</fullName>
    </submittedName>
</protein>
<name>A0A1F5P2T5_9BACT</name>
<sequence length="104" mass="11765">MGTAIMADVFPDFESLQTIRLHPQVRQSLSWEKIVALFVCHPELVSPETDAIVRLTTHMSGGEQWFTFVRVGDGQIEEGELRKGGHIELRPGRRTITVLLEHTL</sequence>
<comment type="caution">
    <text evidence="1">The sequence shown here is derived from an EMBL/GenBank/DDBJ whole genome shotgun (WGS) entry which is preliminary data.</text>
</comment>
<evidence type="ECO:0000313" key="1">
    <source>
        <dbReference type="EMBL" id="OGE84237.1"/>
    </source>
</evidence>
<proteinExistence type="predicted"/>
<gene>
    <name evidence="1" type="ORF">A2846_04595</name>
</gene>
<organism evidence="1 2">
    <name type="scientific">Candidatus Doudnabacteria bacterium RIFCSPHIGHO2_01_FULL_49_9</name>
    <dbReference type="NCBI Taxonomy" id="1817827"/>
    <lineage>
        <taxon>Bacteria</taxon>
        <taxon>Candidatus Doudnaibacteriota</taxon>
    </lineage>
</organism>
<dbReference type="Proteomes" id="UP000176339">
    <property type="component" value="Unassembled WGS sequence"/>
</dbReference>
<evidence type="ECO:0000313" key="2">
    <source>
        <dbReference type="Proteomes" id="UP000176339"/>
    </source>
</evidence>
<dbReference type="AlphaFoldDB" id="A0A1F5P2T5"/>
<reference evidence="1 2" key="1">
    <citation type="journal article" date="2016" name="Nat. Commun.">
        <title>Thousands of microbial genomes shed light on interconnected biogeochemical processes in an aquifer system.</title>
        <authorList>
            <person name="Anantharaman K."/>
            <person name="Brown C.T."/>
            <person name="Hug L.A."/>
            <person name="Sharon I."/>
            <person name="Castelle C.J."/>
            <person name="Probst A.J."/>
            <person name="Thomas B.C."/>
            <person name="Singh A."/>
            <person name="Wilkins M.J."/>
            <person name="Karaoz U."/>
            <person name="Brodie E.L."/>
            <person name="Williams K.H."/>
            <person name="Hubbard S.S."/>
            <person name="Banfield J.F."/>
        </authorList>
    </citation>
    <scope>NUCLEOTIDE SEQUENCE [LARGE SCALE GENOMIC DNA]</scope>
</reference>
<accession>A0A1F5P2T5</accession>